<proteinExistence type="predicted"/>
<evidence type="ECO:0000313" key="2">
    <source>
        <dbReference type="Proteomes" id="UP000032247"/>
    </source>
</evidence>
<gene>
    <name evidence="1" type="ORF">SC09_Contig24orf00470</name>
</gene>
<evidence type="ECO:0000313" key="1">
    <source>
        <dbReference type="EMBL" id="KIU11472.1"/>
    </source>
</evidence>
<dbReference type="Proteomes" id="UP000032247">
    <property type="component" value="Unassembled WGS sequence"/>
</dbReference>
<reference evidence="1 2" key="1">
    <citation type="submission" date="2014-12" db="EMBL/GenBank/DDBJ databases">
        <title>Comparative genome analysis of Bacillus coagulans HM-08, Clostridium butyricum HM-68, Bacillus subtilis HM-66 and Bacillus licheniformis BL-09.</title>
        <authorList>
            <person name="Zhang H."/>
        </authorList>
    </citation>
    <scope>NUCLEOTIDE SEQUENCE [LARGE SCALE GENOMIC DNA]</scope>
    <source>
        <strain evidence="1 2">HM-66</strain>
    </source>
</reference>
<sequence>MSTSSLTSQLNIRSHLEGAMKAIEIFNKSVVANRANVILQTSDIIESGVKSSLDQLQLNMQWAYNNNEIAIQQLKTRLEINREIWTKNFHTSRAASIENIRKLLTTVYKSQNSLNSTINIENPVITYVHTNELEEIENRINEVEETAIALTNQDIISRQSYFEGLNCLWNSFLSFVNEHKPVLILIASIIYTDFISPIHQAFTSKYIIDEYIDKKPESVEEAKNVLKEIPMNKELKNNYRMVINSEDKSKNEIKYSLRA</sequence>
<accession>A0A0D1KZ79</accession>
<protein>
    <submittedName>
        <fullName evidence="1">Uncharacterized protein</fullName>
    </submittedName>
</protein>
<organism evidence="1 2">
    <name type="scientific">Bacillus subtilis</name>
    <dbReference type="NCBI Taxonomy" id="1423"/>
    <lineage>
        <taxon>Bacteria</taxon>
        <taxon>Bacillati</taxon>
        <taxon>Bacillota</taxon>
        <taxon>Bacilli</taxon>
        <taxon>Bacillales</taxon>
        <taxon>Bacillaceae</taxon>
        <taxon>Bacillus</taxon>
    </lineage>
</organism>
<dbReference type="PATRIC" id="fig|1423.173.peg.2123"/>
<name>A0A0D1KZ79_BACIU</name>
<dbReference type="EMBL" id="JXBC01000003">
    <property type="protein sequence ID" value="KIU11472.1"/>
    <property type="molecule type" value="Genomic_DNA"/>
</dbReference>
<comment type="caution">
    <text evidence="1">The sequence shown here is derived from an EMBL/GenBank/DDBJ whole genome shotgun (WGS) entry which is preliminary data.</text>
</comment>
<dbReference type="AlphaFoldDB" id="A0A0D1KZ79"/>